<feature type="compositionally biased region" description="Low complexity" evidence="1">
    <location>
        <begin position="241"/>
        <end position="252"/>
    </location>
</feature>
<name>X6NX13_RETFI</name>
<evidence type="ECO:0000313" key="3">
    <source>
        <dbReference type="Proteomes" id="UP000023152"/>
    </source>
</evidence>
<protein>
    <submittedName>
        <fullName evidence="2">Uncharacterized protein</fullName>
    </submittedName>
</protein>
<evidence type="ECO:0000256" key="1">
    <source>
        <dbReference type="SAM" id="MobiDB-lite"/>
    </source>
</evidence>
<feature type="compositionally biased region" description="Basic and acidic residues" evidence="1">
    <location>
        <begin position="312"/>
        <end position="334"/>
    </location>
</feature>
<feature type="compositionally biased region" description="Basic and acidic residues" evidence="1">
    <location>
        <begin position="261"/>
        <end position="290"/>
    </location>
</feature>
<sequence length="438" mass="48230">MEKYVENFFCGAFETGAEEKVSLVVYDFDQTITCDHLYHRLEGGMFFVVEKKKTTSVRSVLAYLCVLCCFFKKGQLDELSQLSDEALTEVFGGESRIKRLNLHFERVKSGATIAIVSYGYVSVIEKALERMGLGAHWRGCVIIGCDSQELTRAGGRKAKIIEDLKRKHNLTSNQGDVIKILPPLKKKKLMGNVILFVDDDPTNIRQAGAANCSRTLGISPRSGMTEEHMCEIEKQTRVWTSDSNSNSNSNASTEGLKGHKGGKDNDLAEHGSSDSKEHKSATGDSHDKSQTHGNGIVITSPRTVMDQSSSKNKYDFGSDEHKENHNTKSYRDDGNVNVNSSKSHTSTLVPNANSNATTNTNSNTNTSGGNNTSSTRTDWSKFNVIVPKNVEQIWSRSRENSDSVQDSPVIYIKSNSIDSDDNGPVLGLPPDMPSSNHF</sequence>
<evidence type="ECO:0000313" key="2">
    <source>
        <dbReference type="EMBL" id="ETO30393.1"/>
    </source>
</evidence>
<dbReference type="Gene3D" id="3.40.50.1000">
    <property type="entry name" value="HAD superfamily/HAD-like"/>
    <property type="match status" value="1"/>
</dbReference>
<organism evidence="2 3">
    <name type="scientific">Reticulomyxa filosa</name>
    <dbReference type="NCBI Taxonomy" id="46433"/>
    <lineage>
        <taxon>Eukaryota</taxon>
        <taxon>Sar</taxon>
        <taxon>Rhizaria</taxon>
        <taxon>Retaria</taxon>
        <taxon>Foraminifera</taxon>
        <taxon>Monothalamids</taxon>
        <taxon>Reticulomyxidae</taxon>
        <taxon>Reticulomyxa</taxon>
    </lineage>
</organism>
<dbReference type="EMBL" id="ASPP01005505">
    <property type="protein sequence ID" value="ETO30393.1"/>
    <property type="molecule type" value="Genomic_DNA"/>
</dbReference>
<feature type="compositionally biased region" description="Polar residues" evidence="1">
    <location>
        <begin position="300"/>
        <end position="311"/>
    </location>
</feature>
<keyword evidence="3" id="KW-1185">Reference proteome</keyword>
<feature type="compositionally biased region" description="Low complexity" evidence="1">
    <location>
        <begin position="351"/>
        <end position="375"/>
    </location>
</feature>
<proteinExistence type="predicted"/>
<reference evidence="2 3" key="1">
    <citation type="journal article" date="2013" name="Curr. Biol.">
        <title>The Genome of the Foraminiferan Reticulomyxa filosa.</title>
        <authorList>
            <person name="Glockner G."/>
            <person name="Hulsmann N."/>
            <person name="Schleicher M."/>
            <person name="Noegel A.A."/>
            <person name="Eichinger L."/>
            <person name="Gallinger C."/>
            <person name="Pawlowski J."/>
            <person name="Sierra R."/>
            <person name="Euteneuer U."/>
            <person name="Pillet L."/>
            <person name="Moustafa A."/>
            <person name="Platzer M."/>
            <person name="Groth M."/>
            <person name="Szafranski K."/>
            <person name="Schliwa M."/>
        </authorList>
    </citation>
    <scope>NUCLEOTIDE SEQUENCE [LARGE SCALE GENOMIC DNA]</scope>
</reference>
<dbReference type="AlphaFoldDB" id="X6NX13"/>
<dbReference type="OrthoDB" id="187617at2759"/>
<dbReference type="Proteomes" id="UP000023152">
    <property type="component" value="Unassembled WGS sequence"/>
</dbReference>
<feature type="compositionally biased region" description="Polar residues" evidence="1">
    <location>
        <begin position="336"/>
        <end position="350"/>
    </location>
</feature>
<comment type="caution">
    <text evidence="2">The sequence shown here is derived from an EMBL/GenBank/DDBJ whole genome shotgun (WGS) entry which is preliminary data.</text>
</comment>
<feature type="region of interest" description="Disordered" evidence="1">
    <location>
        <begin position="414"/>
        <end position="438"/>
    </location>
</feature>
<feature type="region of interest" description="Disordered" evidence="1">
    <location>
        <begin position="237"/>
        <end position="380"/>
    </location>
</feature>
<accession>X6NX13</accession>
<gene>
    <name evidence="2" type="ORF">RFI_06731</name>
</gene>
<dbReference type="InterPro" id="IPR023214">
    <property type="entry name" value="HAD_sf"/>
</dbReference>